<proteinExistence type="predicted"/>
<dbReference type="InterPro" id="IPR023375">
    <property type="entry name" value="ADC_dom_sf"/>
</dbReference>
<dbReference type="GO" id="GO:0016829">
    <property type="term" value="F:lyase activity"/>
    <property type="evidence" value="ECO:0007669"/>
    <property type="project" value="InterPro"/>
</dbReference>
<name>A0A2G3PMV9_WILMA</name>
<dbReference type="AlphaFoldDB" id="A0A2G3PMV9"/>
<dbReference type="SUPFAM" id="SSF160104">
    <property type="entry name" value="Acetoacetate decarboxylase-like"/>
    <property type="match status" value="1"/>
</dbReference>
<evidence type="ECO:0000313" key="1">
    <source>
        <dbReference type="EMBL" id="PHV67125.1"/>
    </source>
</evidence>
<dbReference type="Proteomes" id="UP000225108">
    <property type="component" value="Unassembled WGS sequence"/>
</dbReference>
<dbReference type="EMBL" id="PEBD01000008">
    <property type="protein sequence ID" value="PHV67125.1"/>
    <property type="molecule type" value="Genomic_DNA"/>
</dbReference>
<evidence type="ECO:0008006" key="3">
    <source>
        <dbReference type="Google" id="ProtNLM"/>
    </source>
</evidence>
<dbReference type="InterPro" id="IPR010451">
    <property type="entry name" value="Acetoacetate_decarboxylase"/>
</dbReference>
<dbReference type="Gene3D" id="2.40.400.10">
    <property type="entry name" value="Acetoacetate decarboxylase-like"/>
    <property type="match status" value="1"/>
</dbReference>
<gene>
    <name evidence="1" type="ORF">CSW57_13060</name>
</gene>
<evidence type="ECO:0000313" key="2">
    <source>
        <dbReference type="Proteomes" id="UP000225108"/>
    </source>
</evidence>
<organism evidence="1 2">
    <name type="scientific">Williamsia marianensis</name>
    <dbReference type="NCBI Taxonomy" id="85044"/>
    <lineage>
        <taxon>Bacteria</taxon>
        <taxon>Bacillati</taxon>
        <taxon>Actinomycetota</taxon>
        <taxon>Actinomycetes</taxon>
        <taxon>Mycobacteriales</taxon>
        <taxon>Nocardiaceae</taxon>
        <taxon>Williamsia</taxon>
    </lineage>
</organism>
<protein>
    <recommendedName>
        <fullName evidence="3">Acetoacetate decarboxylase</fullName>
    </recommendedName>
</protein>
<dbReference type="Pfam" id="PF06314">
    <property type="entry name" value="ADC"/>
    <property type="match status" value="1"/>
</dbReference>
<reference evidence="1 2" key="1">
    <citation type="submission" date="2017-10" db="EMBL/GenBank/DDBJ databases">
        <title>The draft genome sequence of Williamsia sp. BULT 1.1 isolated from the semi-arid grassland soils from South Africa.</title>
        <authorList>
            <person name="Kabwe M.H."/>
            <person name="Govender N."/>
            <person name="Mutseka Lunga P."/>
            <person name="Vikram S."/>
            <person name="Makhalanyane T.P."/>
        </authorList>
    </citation>
    <scope>NUCLEOTIDE SEQUENCE [LARGE SCALE GENOMIC DNA]</scope>
    <source>
        <strain evidence="1 2">BULT 1.1</strain>
    </source>
</reference>
<accession>A0A2G3PMV9</accession>
<sequence>MNTIGKRYHPGPYEYAREWDFLIDFRTDSDAVSSVLPDVLEPDPDSRGWLRVSHHKTSSFGPYIGAYVGVYALHDGQPVRYVASGIKTDFMGTIAAREIWGLPYGLGSVDAGWQGSTFHCSIFGHSGAQNAEVRLQTTSRQKKSRPGVAALYSSELRDHCGNLMKTQLLKAQNAYDLGGADAWDASASLQLCQGTAIDDWSVIPVREVVYAEYRTGGNSSLGMANVIAEW</sequence>
<comment type="caution">
    <text evidence="1">The sequence shown here is derived from an EMBL/GenBank/DDBJ whole genome shotgun (WGS) entry which is preliminary data.</text>
</comment>
<dbReference type="RefSeq" id="WP_099383120.1">
    <property type="nucleotide sequence ID" value="NZ_PEBD01000008.1"/>
</dbReference>